<gene>
    <name evidence="1" type="ORF">DYH56_05670</name>
</gene>
<organism evidence="1 2">
    <name type="scientific">Psychrilyobacter piezotolerans</name>
    <dbReference type="NCBI Taxonomy" id="2293438"/>
    <lineage>
        <taxon>Bacteria</taxon>
        <taxon>Fusobacteriati</taxon>
        <taxon>Fusobacteriota</taxon>
        <taxon>Fusobacteriia</taxon>
        <taxon>Fusobacteriales</taxon>
        <taxon>Fusobacteriaceae</taxon>
        <taxon>Psychrilyobacter</taxon>
    </lineage>
</organism>
<keyword evidence="2" id="KW-1185">Reference proteome</keyword>
<dbReference type="Proteomes" id="UP000263486">
    <property type="component" value="Unassembled WGS sequence"/>
</dbReference>
<name>A0ABX9KIP1_9FUSO</name>
<dbReference type="RefSeq" id="WP_114641898.1">
    <property type="nucleotide sequence ID" value="NZ_JAACIO010000006.1"/>
</dbReference>
<dbReference type="EMBL" id="QUAJ01000007">
    <property type="protein sequence ID" value="REI41902.1"/>
    <property type="molecule type" value="Genomic_DNA"/>
</dbReference>
<protein>
    <submittedName>
        <fullName evidence="1">Uncharacterized protein</fullName>
    </submittedName>
</protein>
<comment type="caution">
    <text evidence="1">The sequence shown here is derived from an EMBL/GenBank/DDBJ whole genome shotgun (WGS) entry which is preliminary data.</text>
</comment>
<sequence length="65" mass="7501">MTDRNQEYLGELLSKIQKNEIKLSSNYKGMNLDLKGSVCSLKITYDFKFNVSDLEQILKNKALNN</sequence>
<accession>A0ABX9KIP1</accession>
<evidence type="ECO:0000313" key="1">
    <source>
        <dbReference type="EMBL" id="REI41902.1"/>
    </source>
</evidence>
<proteinExistence type="predicted"/>
<evidence type="ECO:0000313" key="2">
    <source>
        <dbReference type="Proteomes" id="UP000263486"/>
    </source>
</evidence>
<reference evidence="1 2" key="1">
    <citation type="submission" date="2018-08" db="EMBL/GenBank/DDBJ databases">
        <title>Draft genome sequence of Psychrilyobacter sp. strain SD5 isolated from Black Sea water.</title>
        <authorList>
            <person name="Yadav S."/>
            <person name="Villanueva L."/>
            <person name="Damste J.S.S."/>
        </authorList>
    </citation>
    <scope>NUCLEOTIDE SEQUENCE [LARGE SCALE GENOMIC DNA]</scope>
    <source>
        <strain evidence="1 2">SD5</strain>
    </source>
</reference>